<dbReference type="GO" id="GO:0016787">
    <property type="term" value="F:hydrolase activity"/>
    <property type="evidence" value="ECO:0007669"/>
    <property type="project" value="UniProtKB-KW"/>
</dbReference>
<dbReference type="OrthoDB" id="2262349at2759"/>
<feature type="binding site" evidence="2">
    <location>
        <begin position="393"/>
        <end position="396"/>
    </location>
    <ligand>
        <name>substrate</name>
    </ligand>
</feature>
<name>A0A2J6PHI5_9HELO</name>
<evidence type="ECO:0000313" key="5">
    <source>
        <dbReference type="Proteomes" id="UP000235672"/>
    </source>
</evidence>
<dbReference type="PANTHER" id="PTHR10188:SF43">
    <property type="entry name" value="ASPARAGINASE (EUROFUNG)"/>
    <property type="match status" value="1"/>
</dbReference>
<protein>
    <submittedName>
        <fullName evidence="4">N-terminal nucleophile aminohydrolase</fullName>
    </submittedName>
</protein>
<dbReference type="STRING" id="1745343.A0A2J6PHI5"/>
<sequence length="534" mass="57603">MCGQKELCNGGVVIFLCFGWRGCLRLQAEEILPRVAAAFMAIGRSEGRDGLGKMQRRRLSSDDKISSIAPRLIIHGGAGNILPSNLPPARYKLYHDSLLSILAETHHFLTSPSSFPLSTASSASALDTVTLAVTQLENNPLFNAGHGAVFTRDGVNELEASIMVSKGKKKRGVGIMGLQHVKNPIILAREMLLHGEKDLEGGNGEHRGPMTLDAAAGGAQGHCQLHKYSAEKLAEIWGLEMVDPSYFFTQARWDEHIQGLEKEKDGKGVATWDEEHFFPQGTCGAVALDGEGVIAVATSTGGMTNKLTGRIGDTPTLGAGFWAEEWEEECPSREETYFSQAGPPLVLSETLKGLLADCFPSLSTYSPIPQNDIDMSMISKGDRIFRSTGLSGTGNGDSFLRMNAARTASAIAKYRGSKSAHKASLQEAVTEVSGPGGDLVKSAGDRWRKTGEGEAGIIGIELTVLVDADGRKKSAISHIVDDFNCGGMFRAAVDKNGKAVMRVWKPGQHSGLEKYEGEGKEYDLRGWLDMKMRY</sequence>
<dbReference type="CDD" id="cd04701">
    <property type="entry name" value="Asparaginase_2"/>
    <property type="match status" value="1"/>
</dbReference>
<dbReference type="SUPFAM" id="SSF56235">
    <property type="entry name" value="N-terminal nucleophile aminohydrolases (Ntn hydrolases)"/>
    <property type="match status" value="1"/>
</dbReference>
<dbReference type="Gene3D" id="3.60.20.30">
    <property type="entry name" value="(Glycosyl)asparaginase"/>
    <property type="match status" value="1"/>
</dbReference>
<dbReference type="Pfam" id="PF01112">
    <property type="entry name" value="Asparaginase_2"/>
    <property type="match status" value="2"/>
</dbReference>
<accession>A0A2J6PHI5</accession>
<keyword evidence="5" id="KW-1185">Reference proteome</keyword>
<feature type="site" description="Cleavage; by autolysis" evidence="3">
    <location>
        <begin position="281"/>
        <end position="282"/>
    </location>
</feature>
<organism evidence="4 5">
    <name type="scientific">Hyaloscypha hepaticicola</name>
    <dbReference type="NCBI Taxonomy" id="2082293"/>
    <lineage>
        <taxon>Eukaryota</taxon>
        <taxon>Fungi</taxon>
        <taxon>Dikarya</taxon>
        <taxon>Ascomycota</taxon>
        <taxon>Pezizomycotina</taxon>
        <taxon>Leotiomycetes</taxon>
        <taxon>Helotiales</taxon>
        <taxon>Hyaloscyphaceae</taxon>
        <taxon>Hyaloscypha</taxon>
    </lineage>
</organism>
<evidence type="ECO:0000256" key="2">
    <source>
        <dbReference type="PIRSR" id="PIRSR600246-2"/>
    </source>
</evidence>
<feature type="binding site" evidence="2">
    <location>
        <begin position="310"/>
        <end position="313"/>
    </location>
    <ligand>
        <name>substrate</name>
    </ligand>
</feature>
<dbReference type="GO" id="GO:0005737">
    <property type="term" value="C:cytoplasm"/>
    <property type="evidence" value="ECO:0007669"/>
    <property type="project" value="TreeGrafter"/>
</dbReference>
<dbReference type="InterPro" id="IPR000246">
    <property type="entry name" value="Peptidase_T2"/>
</dbReference>
<gene>
    <name evidence="4" type="ORF">NA56DRAFT_694698</name>
</gene>
<evidence type="ECO:0000313" key="4">
    <source>
        <dbReference type="EMBL" id="PMD13502.1"/>
    </source>
</evidence>
<evidence type="ECO:0000256" key="3">
    <source>
        <dbReference type="PIRSR" id="PIRSR600246-3"/>
    </source>
</evidence>
<proteinExistence type="predicted"/>
<dbReference type="EMBL" id="KZ613530">
    <property type="protein sequence ID" value="PMD13502.1"/>
    <property type="molecule type" value="Genomic_DNA"/>
</dbReference>
<dbReference type="Proteomes" id="UP000235672">
    <property type="component" value="Unassembled WGS sequence"/>
</dbReference>
<reference evidence="4 5" key="1">
    <citation type="submission" date="2016-05" db="EMBL/GenBank/DDBJ databases">
        <title>A degradative enzymes factory behind the ericoid mycorrhizal symbiosis.</title>
        <authorList>
            <consortium name="DOE Joint Genome Institute"/>
            <person name="Martino E."/>
            <person name="Morin E."/>
            <person name="Grelet G."/>
            <person name="Kuo A."/>
            <person name="Kohler A."/>
            <person name="Daghino S."/>
            <person name="Barry K."/>
            <person name="Choi C."/>
            <person name="Cichocki N."/>
            <person name="Clum A."/>
            <person name="Copeland A."/>
            <person name="Hainaut M."/>
            <person name="Haridas S."/>
            <person name="Labutti K."/>
            <person name="Lindquist E."/>
            <person name="Lipzen A."/>
            <person name="Khouja H.-R."/>
            <person name="Murat C."/>
            <person name="Ohm R."/>
            <person name="Olson A."/>
            <person name="Spatafora J."/>
            <person name="Veneault-Fourrey C."/>
            <person name="Henrissat B."/>
            <person name="Grigoriev I."/>
            <person name="Martin F."/>
            <person name="Perotto S."/>
        </authorList>
    </citation>
    <scope>NUCLEOTIDE SEQUENCE [LARGE SCALE GENOMIC DNA]</scope>
    <source>
        <strain evidence="4 5">UAMH 7357</strain>
    </source>
</reference>
<feature type="active site" description="Nucleophile" evidence="1">
    <location>
        <position position="282"/>
    </location>
</feature>
<evidence type="ECO:0000256" key="1">
    <source>
        <dbReference type="PIRSR" id="PIRSR600246-1"/>
    </source>
</evidence>
<dbReference type="InterPro" id="IPR029055">
    <property type="entry name" value="Ntn_hydrolases_N"/>
</dbReference>
<dbReference type="AlphaFoldDB" id="A0A2J6PHI5"/>
<dbReference type="PANTHER" id="PTHR10188">
    <property type="entry name" value="L-ASPARAGINASE"/>
    <property type="match status" value="1"/>
</dbReference>
<keyword evidence="4" id="KW-0378">Hydrolase</keyword>